<sequence>MNNVEQHYSYQQFPPVALQSSTEKNGVALSRTPLSLIIYDAQNPIMEQPHNATMSSCVIDEKQKTQAVFDGKNRYELVSNNDHEIVPSLCDESSSSVSSSDEDQFQITVQQVRAMAATLPGKVSKKALMYQTLLTAAMRYQFETENCRRGKPTKSTFEIPDWYSQPGPNREAISSHSRFYMDKNKIAYLNEISTINGTVDWKVLTREVLVDVYGSALGNYCATGKRGKKPPINRELLKGLHEWINRTQKNNAIPKTEFIRYICKTISNKRKYGKQKINQKNKC</sequence>
<protein>
    <recommendedName>
        <fullName evidence="3">BEN domain-containing protein</fullName>
    </recommendedName>
</protein>
<gene>
    <name evidence="1" type="ORF">PV328_004183</name>
</gene>
<dbReference type="Proteomes" id="UP001168990">
    <property type="component" value="Unassembled WGS sequence"/>
</dbReference>
<accession>A0AA39KLA3</accession>
<evidence type="ECO:0008006" key="3">
    <source>
        <dbReference type="Google" id="ProtNLM"/>
    </source>
</evidence>
<evidence type="ECO:0000313" key="2">
    <source>
        <dbReference type="Proteomes" id="UP001168990"/>
    </source>
</evidence>
<keyword evidence="2" id="KW-1185">Reference proteome</keyword>
<comment type="caution">
    <text evidence="1">The sequence shown here is derived from an EMBL/GenBank/DDBJ whole genome shotgun (WGS) entry which is preliminary data.</text>
</comment>
<organism evidence="1 2">
    <name type="scientific">Microctonus aethiopoides</name>
    <dbReference type="NCBI Taxonomy" id="144406"/>
    <lineage>
        <taxon>Eukaryota</taxon>
        <taxon>Metazoa</taxon>
        <taxon>Ecdysozoa</taxon>
        <taxon>Arthropoda</taxon>
        <taxon>Hexapoda</taxon>
        <taxon>Insecta</taxon>
        <taxon>Pterygota</taxon>
        <taxon>Neoptera</taxon>
        <taxon>Endopterygota</taxon>
        <taxon>Hymenoptera</taxon>
        <taxon>Apocrita</taxon>
        <taxon>Ichneumonoidea</taxon>
        <taxon>Braconidae</taxon>
        <taxon>Euphorinae</taxon>
        <taxon>Microctonus</taxon>
    </lineage>
</organism>
<proteinExistence type="predicted"/>
<name>A0AA39KLA3_9HYME</name>
<reference evidence="1" key="2">
    <citation type="submission" date="2023-03" db="EMBL/GenBank/DDBJ databases">
        <authorList>
            <person name="Inwood S.N."/>
            <person name="Skelly J.G."/>
            <person name="Guhlin J."/>
            <person name="Harrop T.W.R."/>
            <person name="Goldson S.G."/>
            <person name="Dearden P.K."/>
        </authorList>
    </citation>
    <scope>NUCLEOTIDE SEQUENCE</scope>
    <source>
        <strain evidence="1">Irish</strain>
        <tissue evidence="1">Whole body</tissue>
    </source>
</reference>
<evidence type="ECO:0000313" key="1">
    <source>
        <dbReference type="EMBL" id="KAK0165683.1"/>
    </source>
</evidence>
<dbReference type="AlphaFoldDB" id="A0AA39KLA3"/>
<dbReference type="EMBL" id="JAQQBS010001422">
    <property type="protein sequence ID" value="KAK0165683.1"/>
    <property type="molecule type" value="Genomic_DNA"/>
</dbReference>
<reference evidence="1" key="1">
    <citation type="journal article" date="2023" name="bioRxiv">
        <title>Scaffold-level genome assemblies of two parasitoid biocontrol wasps reveal the parthenogenesis mechanism and an associated novel virus.</title>
        <authorList>
            <person name="Inwood S."/>
            <person name="Skelly J."/>
            <person name="Guhlin J."/>
            <person name="Harrop T."/>
            <person name="Goldson S."/>
            <person name="Dearden P."/>
        </authorList>
    </citation>
    <scope>NUCLEOTIDE SEQUENCE</scope>
    <source>
        <strain evidence="1">Irish</strain>
        <tissue evidence="1">Whole body</tissue>
    </source>
</reference>